<dbReference type="PANTHER" id="PTHR35476:SF3">
    <property type="entry name" value="SMALL RIBOSOMAL SUBUNIT PROTEIN MS75"/>
    <property type="match status" value="1"/>
</dbReference>
<comment type="caution">
    <text evidence="1">The sequence shown here is derived from an EMBL/GenBank/DDBJ whole genome shotgun (WGS) entry which is preliminary data.</text>
</comment>
<sequence length="135" mass="15980">MPEDWDGATRDPDEVLYEISMKEDQMLYEEFVQKMNFNKKKDLHDSFTSKTFVLLLFFHQVAGEVKFHKYSRRRPSEGWSFTVEKLGLRDKRGSGGGLKFVSLPDGSSRALNEMEKMYVKREAPRRRRRILPPFK</sequence>
<evidence type="ECO:0000313" key="2">
    <source>
        <dbReference type="Proteomes" id="UP000287651"/>
    </source>
</evidence>
<proteinExistence type="predicted"/>
<dbReference type="EMBL" id="AMZH03016993">
    <property type="protein sequence ID" value="RRT43652.1"/>
    <property type="molecule type" value="Genomic_DNA"/>
</dbReference>
<reference evidence="1 2" key="1">
    <citation type="journal article" date="2014" name="Agronomy (Basel)">
        <title>A Draft Genome Sequence for Ensete ventricosum, the Drought-Tolerant Tree Against Hunger.</title>
        <authorList>
            <person name="Harrison J."/>
            <person name="Moore K.A."/>
            <person name="Paszkiewicz K."/>
            <person name="Jones T."/>
            <person name="Grant M."/>
            <person name="Ambacheew D."/>
            <person name="Muzemil S."/>
            <person name="Studholme D.J."/>
        </authorList>
    </citation>
    <scope>NUCLEOTIDE SEQUENCE [LARGE SCALE GENOMIC DNA]</scope>
</reference>
<accession>A0A444E8P1</accession>
<gene>
    <name evidence="1" type="ORF">B296_00035824</name>
</gene>
<organism evidence="1 2">
    <name type="scientific">Ensete ventricosum</name>
    <name type="common">Abyssinian banana</name>
    <name type="synonym">Musa ensete</name>
    <dbReference type="NCBI Taxonomy" id="4639"/>
    <lineage>
        <taxon>Eukaryota</taxon>
        <taxon>Viridiplantae</taxon>
        <taxon>Streptophyta</taxon>
        <taxon>Embryophyta</taxon>
        <taxon>Tracheophyta</taxon>
        <taxon>Spermatophyta</taxon>
        <taxon>Magnoliopsida</taxon>
        <taxon>Liliopsida</taxon>
        <taxon>Zingiberales</taxon>
        <taxon>Musaceae</taxon>
        <taxon>Ensete</taxon>
    </lineage>
</organism>
<protein>
    <submittedName>
        <fullName evidence="1">Uncharacterized protein</fullName>
    </submittedName>
</protein>
<dbReference type="PANTHER" id="PTHR35476">
    <property type="entry name" value="MUCIN-LIKE PROTEIN"/>
    <property type="match status" value="1"/>
</dbReference>
<dbReference type="AlphaFoldDB" id="A0A444E8P1"/>
<evidence type="ECO:0000313" key="1">
    <source>
        <dbReference type="EMBL" id="RRT43652.1"/>
    </source>
</evidence>
<dbReference type="Proteomes" id="UP000287651">
    <property type="component" value="Unassembled WGS sequence"/>
</dbReference>
<dbReference type="InterPro" id="IPR052851">
    <property type="entry name" value="GCD1_mitochondrial"/>
</dbReference>
<name>A0A444E8P1_ENSVE</name>